<comment type="caution">
    <text evidence="1">The sequence shown here is derived from an EMBL/GenBank/DDBJ whole genome shotgun (WGS) entry which is preliminary data.</text>
</comment>
<dbReference type="AlphaFoldDB" id="A0AAN9ADC3"/>
<dbReference type="EMBL" id="JAXCGZ010002089">
    <property type="protein sequence ID" value="KAK7084443.1"/>
    <property type="molecule type" value="Genomic_DNA"/>
</dbReference>
<dbReference type="Proteomes" id="UP001381693">
    <property type="component" value="Unassembled WGS sequence"/>
</dbReference>
<evidence type="ECO:0000313" key="2">
    <source>
        <dbReference type="Proteomes" id="UP001381693"/>
    </source>
</evidence>
<proteinExistence type="predicted"/>
<protein>
    <submittedName>
        <fullName evidence="1">Uncharacterized protein</fullName>
    </submittedName>
</protein>
<sequence>MSFYLVVCKTHYLLPVPAQVIQQRHSCSLPIVTRSLGETSHYDGYNDWRVGDEYLDWHGAESDQGQHYGIPADGSPAAWTSNDPSNPGYQPLNTFGEAYWMIDFDLDCSLTEGGWFTVKGWLAGDAGQFSGLEADIVQETCTGTVGGPPPYASYSHMAKCGHINVFHYDRGDCTINAF</sequence>
<evidence type="ECO:0000313" key="1">
    <source>
        <dbReference type="EMBL" id="KAK7084443.1"/>
    </source>
</evidence>
<keyword evidence="2" id="KW-1185">Reference proteome</keyword>
<reference evidence="1 2" key="1">
    <citation type="submission" date="2023-11" db="EMBL/GenBank/DDBJ databases">
        <title>Halocaridina rubra genome assembly.</title>
        <authorList>
            <person name="Smith C."/>
        </authorList>
    </citation>
    <scope>NUCLEOTIDE SEQUENCE [LARGE SCALE GENOMIC DNA]</scope>
    <source>
        <strain evidence="1">EP-1</strain>
        <tissue evidence="1">Whole</tissue>
    </source>
</reference>
<gene>
    <name evidence="1" type="ORF">SK128_028284</name>
</gene>
<organism evidence="1 2">
    <name type="scientific">Halocaridina rubra</name>
    <name type="common">Hawaiian red shrimp</name>
    <dbReference type="NCBI Taxonomy" id="373956"/>
    <lineage>
        <taxon>Eukaryota</taxon>
        <taxon>Metazoa</taxon>
        <taxon>Ecdysozoa</taxon>
        <taxon>Arthropoda</taxon>
        <taxon>Crustacea</taxon>
        <taxon>Multicrustacea</taxon>
        <taxon>Malacostraca</taxon>
        <taxon>Eumalacostraca</taxon>
        <taxon>Eucarida</taxon>
        <taxon>Decapoda</taxon>
        <taxon>Pleocyemata</taxon>
        <taxon>Caridea</taxon>
        <taxon>Atyoidea</taxon>
        <taxon>Atyidae</taxon>
        <taxon>Halocaridina</taxon>
    </lineage>
</organism>
<accession>A0AAN9ADC3</accession>
<name>A0AAN9ADC3_HALRR</name>